<gene>
    <name evidence="19" type="ORF">TT172_LOCUS405</name>
</gene>
<dbReference type="SUPFAM" id="SSF63380">
    <property type="entry name" value="Riboflavin synthase domain-like"/>
    <property type="match status" value="1"/>
</dbReference>
<dbReference type="InterPro" id="IPR017927">
    <property type="entry name" value="FAD-bd_FR_type"/>
</dbReference>
<proteinExistence type="inferred from homology"/>
<dbReference type="GO" id="GO:0019825">
    <property type="term" value="F:oxygen binding"/>
    <property type="evidence" value="ECO:0007669"/>
    <property type="project" value="InterPro"/>
</dbReference>
<dbReference type="PANTHER" id="PTHR43396">
    <property type="entry name" value="FLAVOHEMOPROTEIN"/>
    <property type="match status" value="1"/>
</dbReference>
<dbReference type="InterPro" id="IPR017938">
    <property type="entry name" value="Riboflavin_synthase-like_b-brl"/>
</dbReference>
<sequence>MALSYQQSKLVKDTIPALREHGEKITTIFYRNMLRDHPELNSLFNSVNLKTGRQPRALTSVILSFASNITNISELIPKFERMCNKHCSLGIQPEHYEIVGKYLLRAFGEVLGPAMTPAVFAAWEKAYWLLAKMLIGREAQIYKDFDSWPSWRKFKVDRVIPESDDIYSFYLVPLDGKKLPKFFPGQYVSLRIPTPDGYMQARQYSLSESWREDYYRISVKRDEGALYANSVSTSYFYPGLVSNMLIDHMTPGSTVELSHPAGEFFLDVNNTSTMPIVLISAGVGVTPMVAIANTVAQTQPGRPVSWIHSSRHSVPFAEHLAQLQRENPNFRTCIFKTRVTSSDVAGVTYDYGCRMDLAKLDPQDLHLQNSGTEYYICGPEQFMLDISEYLEARGVAAARIKLELFSTGDLTLKHK</sequence>
<dbReference type="GO" id="GO:0071949">
    <property type="term" value="F:FAD binding"/>
    <property type="evidence" value="ECO:0007669"/>
    <property type="project" value="TreeGrafter"/>
</dbReference>
<keyword evidence="6" id="KW-0349">Heme</keyword>
<evidence type="ECO:0000256" key="14">
    <source>
        <dbReference type="ARBA" id="ARBA00048649"/>
    </source>
</evidence>
<dbReference type="EMBL" id="OUUZ01000001">
    <property type="protein sequence ID" value="SPQ17986.1"/>
    <property type="molecule type" value="Genomic_DNA"/>
</dbReference>
<keyword evidence="13" id="KW-0520">NAD</keyword>
<dbReference type="GO" id="GO:0046210">
    <property type="term" value="P:nitric oxide catabolic process"/>
    <property type="evidence" value="ECO:0007669"/>
    <property type="project" value="TreeGrafter"/>
</dbReference>
<evidence type="ECO:0000256" key="1">
    <source>
        <dbReference type="ARBA" id="ARBA00001970"/>
    </source>
</evidence>
<evidence type="ECO:0000256" key="5">
    <source>
        <dbReference type="ARBA" id="ARBA00022575"/>
    </source>
</evidence>
<keyword evidence="12" id="KW-0408">Iron</keyword>
<evidence type="ECO:0000256" key="8">
    <source>
        <dbReference type="ARBA" id="ARBA00022723"/>
    </source>
</evidence>
<dbReference type="Pfam" id="PF00042">
    <property type="entry name" value="Globin"/>
    <property type="match status" value="1"/>
</dbReference>
<evidence type="ECO:0000313" key="19">
    <source>
        <dbReference type="EMBL" id="SPQ17986.1"/>
    </source>
</evidence>
<dbReference type="PROSITE" id="PS51384">
    <property type="entry name" value="FAD_FR"/>
    <property type="match status" value="1"/>
</dbReference>
<dbReference type="InterPro" id="IPR001433">
    <property type="entry name" value="OxRdtase_FAD/NAD-bd"/>
</dbReference>
<dbReference type="CDD" id="cd06184">
    <property type="entry name" value="flavohem_like_fad_nad_binding"/>
    <property type="match status" value="1"/>
</dbReference>
<evidence type="ECO:0000256" key="15">
    <source>
        <dbReference type="ARBA" id="ARBA00049433"/>
    </source>
</evidence>
<dbReference type="EC" id="1.14.12.17" evidence="4"/>
<comment type="similarity">
    <text evidence="3">In the C-terminal section; belongs to the flavoprotein pyridine nucleotide cytochrome reductase family.</text>
</comment>
<protein>
    <recommendedName>
        <fullName evidence="4">nitric oxide dioxygenase</fullName>
        <ecNumber evidence="4">1.14.12.17</ecNumber>
    </recommendedName>
</protein>
<dbReference type="InterPro" id="IPR009050">
    <property type="entry name" value="Globin-like_sf"/>
</dbReference>
<dbReference type="Pfam" id="PF00175">
    <property type="entry name" value="NAD_binding_1"/>
    <property type="match status" value="1"/>
</dbReference>
<dbReference type="GO" id="GO:0008941">
    <property type="term" value="F:nitric oxide dioxygenase NAD(P)H activity"/>
    <property type="evidence" value="ECO:0007669"/>
    <property type="project" value="UniProtKB-EC"/>
</dbReference>
<dbReference type="GO" id="GO:0071500">
    <property type="term" value="P:cellular response to nitrosative stress"/>
    <property type="evidence" value="ECO:0007669"/>
    <property type="project" value="TreeGrafter"/>
</dbReference>
<comment type="function">
    <text evidence="16">In the presence of oxygen and NADH, it has NADH oxidase activity, which leads to the generation of superoxide and H(2)O(2). Under anaerobic conditions, it also exhibits nitric oxide reductase and FAD reductase activities. However, all these reactions are much lower than NOD activity.</text>
</comment>
<dbReference type="GO" id="GO:0046872">
    <property type="term" value="F:metal ion binding"/>
    <property type="evidence" value="ECO:0007669"/>
    <property type="project" value="UniProtKB-KW"/>
</dbReference>
<keyword evidence="5" id="KW-0216">Detoxification</keyword>
<dbReference type="GO" id="GO:0009636">
    <property type="term" value="P:response to toxic substance"/>
    <property type="evidence" value="ECO:0007669"/>
    <property type="project" value="UniProtKB-KW"/>
</dbReference>
<dbReference type="Gene3D" id="1.10.490.10">
    <property type="entry name" value="Globins"/>
    <property type="match status" value="1"/>
</dbReference>
<dbReference type="Gene3D" id="3.40.50.80">
    <property type="entry name" value="Nucleotide-binding domain of ferredoxin-NADP reductase (FNR) module"/>
    <property type="match status" value="1"/>
</dbReference>
<evidence type="ECO:0000256" key="16">
    <source>
        <dbReference type="ARBA" id="ARBA00056398"/>
    </source>
</evidence>
<evidence type="ECO:0000259" key="17">
    <source>
        <dbReference type="PROSITE" id="PS01033"/>
    </source>
</evidence>
<reference evidence="19 20" key="1">
    <citation type="submission" date="2018-04" db="EMBL/GenBank/DDBJ databases">
        <authorList>
            <person name="Huttner S."/>
            <person name="Dainat J."/>
        </authorList>
    </citation>
    <scope>NUCLEOTIDE SEQUENCE [LARGE SCALE GENOMIC DNA]</scope>
</reference>
<dbReference type="SUPFAM" id="SSF52343">
    <property type="entry name" value="Ferredoxin reductase-like, C-terminal NADP-linked domain"/>
    <property type="match status" value="1"/>
</dbReference>
<feature type="domain" description="FAD-binding FR-type" evidence="18">
    <location>
        <begin position="149"/>
        <end position="267"/>
    </location>
</feature>
<dbReference type="FunFam" id="3.40.50.80:FF:000010">
    <property type="entry name" value="Flavohemoprotein"/>
    <property type="match status" value="1"/>
</dbReference>
<dbReference type="PANTHER" id="PTHR43396:SF3">
    <property type="entry name" value="FLAVOHEMOPROTEIN"/>
    <property type="match status" value="1"/>
</dbReference>
<evidence type="ECO:0000256" key="11">
    <source>
        <dbReference type="ARBA" id="ARBA00023002"/>
    </source>
</evidence>
<evidence type="ECO:0000256" key="10">
    <source>
        <dbReference type="ARBA" id="ARBA00022857"/>
    </source>
</evidence>
<evidence type="ECO:0000256" key="7">
    <source>
        <dbReference type="ARBA" id="ARBA00022630"/>
    </source>
</evidence>
<evidence type="ECO:0000256" key="2">
    <source>
        <dbReference type="ARBA" id="ARBA00001974"/>
    </source>
</evidence>
<dbReference type="Proteomes" id="UP000289323">
    <property type="component" value="Unassembled WGS sequence"/>
</dbReference>
<evidence type="ECO:0000256" key="13">
    <source>
        <dbReference type="ARBA" id="ARBA00023027"/>
    </source>
</evidence>
<organism evidence="19 20">
    <name type="scientific">Thermothielavioides terrestris</name>
    <dbReference type="NCBI Taxonomy" id="2587410"/>
    <lineage>
        <taxon>Eukaryota</taxon>
        <taxon>Fungi</taxon>
        <taxon>Dikarya</taxon>
        <taxon>Ascomycota</taxon>
        <taxon>Pezizomycotina</taxon>
        <taxon>Sordariomycetes</taxon>
        <taxon>Sordariomycetidae</taxon>
        <taxon>Sordariales</taxon>
        <taxon>Chaetomiaceae</taxon>
        <taxon>Thermothielavioides</taxon>
    </lineage>
</organism>
<dbReference type="SUPFAM" id="SSF46458">
    <property type="entry name" value="Globin-like"/>
    <property type="match status" value="1"/>
</dbReference>
<dbReference type="InterPro" id="IPR008333">
    <property type="entry name" value="Cbr1-like_FAD-bd_dom"/>
</dbReference>
<dbReference type="CDD" id="cd08922">
    <property type="entry name" value="FHb-globin"/>
    <property type="match status" value="1"/>
</dbReference>
<keyword evidence="10" id="KW-0521">NADP</keyword>
<feature type="domain" description="Globin" evidence="17">
    <location>
        <begin position="2"/>
        <end position="139"/>
    </location>
</feature>
<comment type="catalytic activity">
    <reaction evidence="15">
        <text>2 nitric oxide + NADPH + 2 O2 = 2 nitrate + NADP(+) + H(+)</text>
        <dbReference type="Rhea" id="RHEA:19465"/>
        <dbReference type="ChEBI" id="CHEBI:15378"/>
        <dbReference type="ChEBI" id="CHEBI:15379"/>
        <dbReference type="ChEBI" id="CHEBI:16480"/>
        <dbReference type="ChEBI" id="CHEBI:17632"/>
        <dbReference type="ChEBI" id="CHEBI:57783"/>
        <dbReference type="ChEBI" id="CHEBI:58349"/>
        <dbReference type="EC" id="1.14.12.17"/>
    </reaction>
</comment>
<evidence type="ECO:0000256" key="9">
    <source>
        <dbReference type="ARBA" id="ARBA00022827"/>
    </source>
</evidence>
<dbReference type="InterPro" id="IPR039261">
    <property type="entry name" value="FNR_nucleotide-bd"/>
</dbReference>
<keyword evidence="9" id="KW-0274">FAD</keyword>
<evidence type="ECO:0000256" key="4">
    <source>
        <dbReference type="ARBA" id="ARBA00012229"/>
    </source>
</evidence>
<name>A0A446B655_9PEZI</name>
<keyword evidence="7" id="KW-0285">Flavoprotein</keyword>
<accession>A0A446B655</accession>
<dbReference type="GO" id="GO:0020037">
    <property type="term" value="F:heme binding"/>
    <property type="evidence" value="ECO:0007669"/>
    <property type="project" value="InterPro"/>
</dbReference>
<dbReference type="InterPro" id="IPR012292">
    <property type="entry name" value="Globin/Proto"/>
</dbReference>
<dbReference type="FunFam" id="1.10.490.10:FF:000003">
    <property type="entry name" value="Flavohemoprotein"/>
    <property type="match status" value="1"/>
</dbReference>
<evidence type="ECO:0000256" key="12">
    <source>
        <dbReference type="ARBA" id="ARBA00023004"/>
    </source>
</evidence>
<evidence type="ECO:0000256" key="6">
    <source>
        <dbReference type="ARBA" id="ARBA00022617"/>
    </source>
</evidence>
<comment type="cofactor">
    <cofactor evidence="2">
        <name>FAD</name>
        <dbReference type="ChEBI" id="CHEBI:57692"/>
    </cofactor>
</comment>
<keyword evidence="11" id="KW-0560">Oxidoreductase</keyword>
<keyword evidence="8" id="KW-0479">Metal-binding</keyword>
<evidence type="ECO:0000259" key="18">
    <source>
        <dbReference type="PROSITE" id="PS51384"/>
    </source>
</evidence>
<comment type="catalytic activity">
    <reaction evidence="14">
        <text>2 nitric oxide + NADH + 2 O2 = 2 nitrate + NAD(+) + H(+)</text>
        <dbReference type="Rhea" id="RHEA:19469"/>
        <dbReference type="ChEBI" id="CHEBI:15378"/>
        <dbReference type="ChEBI" id="CHEBI:15379"/>
        <dbReference type="ChEBI" id="CHEBI:16480"/>
        <dbReference type="ChEBI" id="CHEBI:17632"/>
        <dbReference type="ChEBI" id="CHEBI:57540"/>
        <dbReference type="ChEBI" id="CHEBI:57945"/>
        <dbReference type="EC" id="1.14.12.17"/>
    </reaction>
</comment>
<evidence type="ECO:0000256" key="3">
    <source>
        <dbReference type="ARBA" id="ARBA00006401"/>
    </source>
</evidence>
<dbReference type="InterPro" id="IPR000971">
    <property type="entry name" value="Globin"/>
</dbReference>
<evidence type="ECO:0000313" key="20">
    <source>
        <dbReference type="Proteomes" id="UP000289323"/>
    </source>
</evidence>
<comment type="cofactor">
    <cofactor evidence="1">
        <name>heme b</name>
        <dbReference type="ChEBI" id="CHEBI:60344"/>
    </cofactor>
</comment>
<dbReference type="PROSITE" id="PS01033">
    <property type="entry name" value="GLOBIN"/>
    <property type="match status" value="1"/>
</dbReference>
<dbReference type="Gene3D" id="2.40.30.10">
    <property type="entry name" value="Translation factors"/>
    <property type="match status" value="1"/>
</dbReference>
<dbReference type="AlphaFoldDB" id="A0A446B655"/>
<dbReference type="Pfam" id="PF00970">
    <property type="entry name" value="FAD_binding_6"/>
    <property type="match status" value="1"/>
</dbReference>